<evidence type="ECO:0000256" key="29">
    <source>
        <dbReference type="ARBA" id="ARBA00048591"/>
    </source>
</evidence>
<evidence type="ECO:0000256" key="24">
    <source>
        <dbReference type="ARBA" id="ARBA00047878"/>
    </source>
</evidence>
<feature type="transmembrane region" description="Helical" evidence="35">
    <location>
        <begin position="260"/>
        <end position="283"/>
    </location>
</feature>
<keyword evidence="35" id="KW-0812">Transmembrane</keyword>
<evidence type="ECO:0000256" key="3">
    <source>
        <dbReference type="ARBA" id="ARBA00011852"/>
    </source>
</evidence>
<evidence type="ECO:0000256" key="2">
    <source>
        <dbReference type="ARBA" id="ARBA00010460"/>
    </source>
</evidence>
<comment type="catalytic activity">
    <reaction evidence="28">
        <text>4-hydroxynonanal + NADP(+) = (E)-4-hydroxynon-2-enal + NADPH + H(+)</text>
        <dbReference type="Rhea" id="RHEA:64736"/>
        <dbReference type="ChEBI" id="CHEBI:15378"/>
        <dbReference type="ChEBI" id="CHEBI:57783"/>
        <dbReference type="ChEBI" id="CHEBI:58349"/>
        <dbReference type="ChEBI" id="CHEBI:58968"/>
        <dbReference type="ChEBI" id="CHEBI:156112"/>
    </reaction>
    <physiologicalReaction direction="right-to-left" evidence="28">
        <dbReference type="Rhea" id="RHEA:64738"/>
    </physiologicalReaction>
</comment>
<evidence type="ECO:0000256" key="6">
    <source>
        <dbReference type="ARBA" id="ARBA00020651"/>
    </source>
</evidence>
<comment type="catalytic activity">
    <reaction evidence="32">
        <text>13,14-dihydro-15-oxo-prostaglandin E1 + NADP(+) = 15-oxoprostaglandin E1 + NADPH + H(+)</text>
        <dbReference type="Rhea" id="RHEA:50584"/>
        <dbReference type="ChEBI" id="CHEBI:15378"/>
        <dbReference type="ChEBI" id="CHEBI:57401"/>
        <dbReference type="ChEBI" id="CHEBI:57783"/>
        <dbReference type="ChEBI" id="CHEBI:58349"/>
        <dbReference type="ChEBI" id="CHEBI:133408"/>
    </reaction>
    <physiologicalReaction direction="right-to-left" evidence="32">
        <dbReference type="Rhea" id="RHEA:50586"/>
    </physiologicalReaction>
</comment>
<dbReference type="PANTHER" id="PTHR43205">
    <property type="entry name" value="PROSTAGLANDIN REDUCTASE"/>
    <property type="match status" value="1"/>
</dbReference>
<keyword evidence="35" id="KW-1133">Transmembrane helix</keyword>
<dbReference type="PANTHER" id="PTHR43205:SF7">
    <property type="entry name" value="PROSTAGLANDIN REDUCTASE 1"/>
    <property type="match status" value="1"/>
</dbReference>
<dbReference type="Pfam" id="PF00107">
    <property type="entry name" value="ADH_zinc_N"/>
    <property type="match status" value="1"/>
</dbReference>
<comment type="catalytic activity">
    <reaction evidence="25">
        <text>dodecanal + NADP(+) = (2E)-dodecenal + NADPH + H(+)</text>
        <dbReference type="Rhea" id="RHEA:50784"/>
        <dbReference type="ChEBI" id="CHEBI:15378"/>
        <dbReference type="ChEBI" id="CHEBI:27836"/>
        <dbReference type="ChEBI" id="CHEBI:57783"/>
        <dbReference type="ChEBI" id="CHEBI:58349"/>
        <dbReference type="ChEBI" id="CHEBI:133741"/>
    </reaction>
    <physiologicalReaction direction="right-to-left" evidence="25">
        <dbReference type="Rhea" id="RHEA:50786"/>
    </physiologicalReaction>
</comment>
<evidence type="ECO:0000256" key="17">
    <source>
        <dbReference type="ARBA" id="ARBA00032255"/>
    </source>
</evidence>
<dbReference type="InterPro" id="IPR020843">
    <property type="entry name" value="ER"/>
</dbReference>
<dbReference type="EC" id="1.3.1.48" evidence="4"/>
<evidence type="ECO:0000256" key="18">
    <source>
        <dbReference type="ARBA" id="ARBA00032297"/>
    </source>
</evidence>
<evidence type="ECO:0000256" key="30">
    <source>
        <dbReference type="ARBA" id="ARBA00048953"/>
    </source>
</evidence>
<comment type="catalytic activity">
    <reaction evidence="22">
        <text>pentan-2-one + NADP(+) = (E)-pent-3-en-2-one + NADPH + H(+)</text>
        <dbReference type="Rhea" id="RHEA:50788"/>
        <dbReference type="ChEBI" id="CHEBI:15378"/>
        <dbReference type="ChEBI" id="CHEBI:16472"/>
        <dbReference type="ChEBI" id="CHEBI:57783"/>
        <dbReference type="ChEBI" id="CHEBI:58349"/>
        <dbReference type="ChEBI" id="CHEBI:145276"/>
    </reaction>
    <physiologicalReaction direction="right-to-left" evidence="22">
        <dbReference type="Rhea" id="RHEA:50790"/>
    </physiologicalReaction>
</comment>
<dbReference type="InterPro" id="IPR041694">
    <property type="entry name" value="ADH_N_2"/>
</dbReference>
<comment type="catalytic activity">
    <reaction evidence="31">
        <text>(5S,12S)-dihydroxy-(6E,10E,12E,14Z)-eicosatetraenoate + NADP(+) = 12-oxo-(5S)-hydroxy-(6E,8E,10E,14Z)-eicosatetraenoate + NADPH + H(+)</text>
        <dbReference type="Rhea" id="RHEA:51212"/>
        <dbReference type="ChEBI" id="CHEBI:15378"/>
        <dbReference type="ChEBI" id="CHEBI:57783"/>
        <dbReference type="ChEBI" id="CHEBI:58349"/>
        <dbReference type="ChEBI" id="CHEBI:133974"/>
        <dbReference type="ChEBI" id="CHEBI:133975"/>
    </reaction>
    <physiologicalReaction direction="left-to-right" evidence="31">
        <dbReference type="Rhea" id="RHEA:51213"/>
    </physiologicalReaction>
</comment>
<dbReference type="FunFam" id="3.40.50.720:FF:000121">
    <property type="entry name" value="Prostaglandin reductase 2"/>
    <property type="match status" value="1"/>
</dbReference>
<evidence type="ECO:0000256" key="10">
    <source>
        <dbReference type="ARBA" id="ARBA00022832"/>
    </source>
</evidence>
<protein>
    <recommendedName>
        <fullName evidence="6">Prostaglandin reductase 1</fullName>
        <ecNumber evidence="4">1.3.1.48</ecNumber>
        <ecNumber evidence="5">1.3.1.74</ecNumber>
    </recommendedName>
    <alternativeName>
        <fullName evidence="19">15-oxoprostaglandin 13-reductase</fullName>
    </alternativeName>
    <alternativeName>
        <fullName evidence="17">Dithiolethione-inducible gene 1 protein</fullName>
    </alternativeName>
    <alternativeName>
        <fullName evidence="16">Leukotriene B4 12-hydroxydehydrogenase</fullName>
    </alternativeName>
    <alternativeName>
        <fullName evidence="18">NAD(P)H-dependent alkenal/one oxidoreductase</fullName>
    </alternativeName>
</protein>
<evidence type="ECO:0000256" key="21">
    <source>
        <dbReference type="ARBA" id="ARBA00047617"/>
    </source>
</evidence>
<dbReference type="GO" id="GO:0005737">
    <property type="term" value="C:cytoplasm"/>
    <property type="evidence" value="ECO:0007669"/>
    <property type="project" value="UniProtKB-SubCell"/>
</dbReference>
<evidence type="ECO:0000256" key="25">
    <source>
        <dbReference type="ARBA" id="ARBA00047903"/>
    </source>
</evidence>
<dbReference type="InterPro" id="IPR045010">
    <property type="entry name" value="MDR_fam"/>
</dbReference>
<evidence type="ECO:0000256" key="27">
    <source>
        <dbReference type="ARBA" id="ARBA00048290"/>
    </source>
</evidence>
<keyword evidence="14" id="KW-0443">Lipid metabolism</keyword>
<dbReference type="CDD" id="cd08294">
    <property type="entry name" value="leukotriene_B4_DH_like"/>
    <property type="match status" value="1"/>
</dbReference>
<comment type="catalytic activity">
    <reaction evidence="23">
        <text>leukotriene B4 + NADP(+) = 12-oxo-leukotriene B4 + NADPH + H(+)</text>
        <dbReference type="Rhea" id="RHEA:50608"/>
        <dbReference type="ChEBI" id="CHEBI:15378"/>
        <dbReference type="ChEBI" id="CHEBI:57461"/>
        <dbReference type="ChEBI" id="CHEBI:57783"/>
        <dbReference type="ChEBI" id="CHEBI:58349"/>
        <dbReference type="ChEBI" id="CHEBI:133309"/>
    </reaction>
    <physiologicalReaction direction="left-to-right" evidence="23">
        <dbReference type="Rhea" id="RHEA:50609"/>
    </physiologicalReaction>
</comment>
<dbReference type="GO" id="GO:0006693">
    <property type="term" value="P:prostaglandin metabolic process"/>
    <property type="evidence" value="ECO:0007669"/>
    <property type="project" value="UniProtKB-KW"/>
</dbReference>
<dbReference type="Proteomes" id="UP000183832">
    <property type="component" value="Unassembled WGS sequence"/>
</dbReference>
<evidence type="ECO:0000256" key="4">
    <source>
        <dbReference type="ARBA" id="ARBA00011981"/>
    </source>
</evidence>
<comment type="catalytic activity">
    <reaction evidence="20">
        <text>octanal + NADP(+) = (2E)-octenal + NADPH + H(+)</text>
        <dbReference type="Rhea" id="RHEA:50780"/>
        <dbReference type="ChEBI" id="CHEBI:15378"/>
        <dbReference type="ChEBI" id="CHEBI:17935"/>
        <dbReference type="ChEBI" id="CHEBI:57783"/>
        <dbReference type="ChEBI" id="CHEBI:58349"/>
        <dbReference type="ChEBI" id="CHEBI:61748"/>
    </reaction>
    <physiologicalReaction direction="right-to-left" evidence="20">
        <dbReference type="Rhea" id="RHEA:50782"/>
    </physiologicalReaction>
</comment>
<dbReference type="Pfam" id="PF16884">
    <property type="entry name" value="ADH_N_2"/>
    <property type="match status" value="1"/>
</dbReference>
<comment type="catalytic activity">
    <reaction evidence="27">
        <text>13,14-dihydro-15-oxo-PGF2alpha + NADP(+) = 15-oxoprostaglandin F2alpha + NADPH + H(+)</text>
        <dbReference type="Rhea" id="RHEA:50588"/>
        <dbReference type="ChEBI" id="CHEBI:15378"/>
        <dbReference type="ChEBI" id="CHEBI:57783"/>
        <dbReference type="ChEBI" id="CHEBI:58349"/>
        <dbReference type="ChEBI" id="CHEBI:133374"/>
        <dbReference type="ChEBI" id="CHEBI:133409"/>
    </reaction>
    <physiologicalReaction direction="right-to-left" evidence="27">
        <dbReference type="Rhea" id="RHEA:50590"/>
    </physiologicalReaction>
</comment>
<dbReference type="Gene3D" id="3.40.50.720">
    <property type="entry name" value="NAD(P)-binding Rossmann-like Domain"/>
    <property type="match status" value="1"/>
</dbReference>
<evidence type="ECO:0000256" key="11">
    <source>
        <dbReference type="ARBA" id="ARBA00022857"/>
    </source>
</evidence>
<evidence type="ECO:0000313" key="38">
    <source>
        <dbReference type="Proteomes" id="UP000183832"/>
    </source>
</evidence>
<evidence type="ECO:0000256" key="20">
    <source>
        <dbReference type="ARBA" id="ARBA00047461"/>
    </source>
</evidence>
<keyword evidence="10" id="KW-0276">Fatty acid metabolism</keyword>
<keyword evidence="11" id="KW-0521">NADP</keyword>
<keyword evidence="35" id="KW-0472">Membrane</keyword>
<dbReference type="STRING" id="568069.A0A1J1HYP9"/>
<comment type="catalytic activity">
    <reaction evidence="26">
        <text>nonan-2-one + NADP(+) = (3E)-nonen-2-one + NADPH + H(+)</text>
        <dbReference type="Rhea" id="RHEA:50616"/>
        <dbReference type="ChEBI" id="CHEBI:15378"/>
        <dbReference type="ChEBI" id="CHEBI:57783"/>
        <dbReference type="ChEBI" id="CHEBI:58349"/>
        <dbReference type="ChEBI" id="CHEBI:77927"/>
        <dbReference type="ChEBI" id="CHEBI:133457"/>
    </reaction>
    <physiologicalReaction direction="right-to-left" evidence="26">
        <dbReference type="Rhea" id="RHEA:50618"/>
    </physiologicalReaction>
</comment>
<comment type="catalytic activity">
    <reaction evidence="33">
        <text>an n-alkanal + NADP(+) = an alk-2-enal + NADPH + H(+)</text>
        <dbReference type="Rhea" id="RHEA:13737"/>
        <dbReference type="ChEBI" id="CHEBI:12834"/>
        <dbReference type="ChEBI" id="CHEBI:13757"/>
        <dbReference type="ChEBI" id="CHEBI:15378"/>
        <dbReference type="ChEBI" id="CHEBI:57783"/>
        <dbReference type="ChEBI" id="CHEBI:58349"/>
        <dbReference type="EC" id="1.3.1.74"/>
    </reaction>
    <physiologicalReaction direction="right-to-left" evidence="33">
        <dbReference type="Rhea" id="RHEA:13739"/>
    </physiologicalReaction>
</comment>
<evidence type="ECO:0000256" key="8">
    <source>
        <dbReference type="ARBA" id="ARBA00022501"/>
    </source>
</evidence>
<dbReference type="SUPFAM" id="SSF50129">
    <property type="entry name" value="GroES-like"/>
    <property type="match status" value="1"/>
</dbReference>
<keyword evidence="7" id="KW-0963">Cytoplasm</keyword>
<evidence type="ECO:0000256" key="22">
    <source>
        <dbReference type="ARBA" id="ARBA00047742"/>
    </source>
</evidence>
<evidence type="ECO:0000256" key="9">
    <source>
        <dbReference type="ARBA" id="ARBA00022553"/>
    </source>
</evidence>
<dbReference type="InterPro" id="IPR032816">
    <property type="entry name" value="VTT_dom"/>
</dbReference>
<dbReference type="GO" id="GO:0032440">
    <property type="term" value="F:2-alkenal reductase [NAD(P)H] activity"/>
    <property type="evidence" value="ECO:0007669"/>
    <property type="project" value="UniProtKB-EC"/>
</dbReference>
<comment type="subcellular location">
    <subcellularLocation>
        <location evidence="1">Cytoplasm</location>
    </subcellularLocation>
</comment>
<dbReference type="OrthoDB" id="809632at2759"/>
<keyword evidence="15" id="KW-0379">Hydroxylation</keyword>
<dbReference type="SUPFAM" id="SSF51735">
    <property type="entry name" value="NAD(P)-binding Rossmann-fold domains"/>
    <property type="match status" value="1"/>
</dbReference>
<evidence type="ECO:0000256" key="15">
    <source>
        <dbReference type="ARBA" id="ARBA00023278"/>
    </source>
</evidence>
<evidence type="ECO:0000256" key="14">
    <source>
        <dbReference type="ARBA" id="ARBA00023098"/>
    </source>
</evidence>
<dbReference type="EC" id="1.3.1.74" evidence="5"/>
<dbReference type="InterPro" id="IPR011032">
    <property type="entry name" value="GroES-like_sf"/>
</dbReference>
<keyword evidence="12" id="KW-0007">Acetylation</keyword>
<evidence type="ECO:0000256" key="7">
    <source>
        <dbReference type="ARBA" id="ARBA00022490"/>
    </source>
</evidence>
<evidence type="ECO:0000256" key="32">
    <source>
        <dbReference type="ARBA" id="ARBA00049070"/>
    </source>
</evidence>
<feature type="transmembrane region" description="Helical" evidence="35">
    <location>
        <begin position="214"/>
        <end position="239"/>
    </location>
</feature>
<proteinExistence type="inferred from homology"/>
<evidence type="ECO:0000256" key="12">
    <source>
        <dbReference type="ARBA" id="ARBA00022990"/>
    </source>
</evidence>
<dbReference type="InterPro" id="IPR014190">
    <property type="entry name" value="PTGR1"/>
</dbReference>
<keyword evidence="8" id="KW-0644">Prostaglandin metabolism</keyword>
<evidence type="ECO:0000256" key="26">
    <source>
        <dbReference type="ARBA" id="ARBA00048066"/>
    </source>
</evidence>
<feature type="transmembrane region" description="Helical" evidence="35">
    <location>
        <begin position="148"/>
        <end position="171"/>
    </location>
</feature>
<comment type="similarity">
    <text evidence="2">Belongs to the NADP-dependent oxidoreductase L4BD family.</text>
</comment>
<sequence>MTCEEINGPFECLANNNNNVSNGYKPKQNHMNGYLVNKQPNVILKNDEIQTKKSIMILLTIFCTSIVAMFYIYKNFPELEESEREKLKIPFDIESCKELGRLLDRYKDLYYFEVMTGICLLYIFLQTFAIPGSLFLSILSGFLFKFPVALALICSCSAAGATLCYLLSLLLGRRLVRYYFPKRAEQWAEQVQKHKDDMISYILFLRMTPLLPNWFINLVAPVIGVPIFPFTFGTFFGVAPPSFLAIEAGKTLYKMTSSSISFSWGSILMLFAFSTLALSPVIFKKYFKSKVDKIVIEVNRNFVNFIKMVQKAKVFVLAKKCEGEPKLSDFEMKEEELEALQDGEFSVVAIFIGMNAGLRYYLDFTPIGSTVHAAQVAKVVDTRNKSFPIGATIYGSFGWRSHTVVKPENYAKHNLYTLPDFGKLSPSLGVGYLGMPGNTAYFGLLDICKPKEGETVVVTVAAGCVGSHVGQIAKIKGCRVIGFAGSDDKCKWIENELGFDKAINYKTGDMRKALKEAAPKGVDCYFDNVGGELSSIIISQMNNFGRISVCGAVAEYNSETEVKITSPWKHMILKQLKMQGFVVYSYGDRWMEGINQNLKWIQEGKLKYHETIFEGFDNIPQAFIDVLRGRNIGRGVVKV</sequence>
<dbReference type="SMART" id="SM00829">
    <property type="entry name" value="PKS_ER"/>
    <property type="match status" value="1"/>
</dbReference>
<dbReference type="Gene3D" id="3.90.180.10">
    <property type="entry name" value="Medium-chain alcohol dehydrogenases, catalytic domain"/>
    <property type="match status" value="1"/>
</dbReference>
<comment type="catalytic activity">
    <reaction evidence="24">
        <text>13,14-dihydro-15-oxo-prostaglandin F1alpha + NADP(+) = 15-oxoprostaglandin F1alpha + NADPH + H(+)</text>
        <dbReference type="Rhea" id="RHEA:50592"/>
        <dbReference type="ChEBI" id="CHEBI:15378"/>
        <dbReference type="ChEBI" id="CHEBI:57783"/>
        <dbReference type="ChEBI" id="CHEBI:58349"/>
        <dbReference type="ChEBI" id="CHEBI:79072"/>
        <dbReference type="ChEBI" id="CHEBI:133411"/>
    </reaction>
    <physiologicalReaction direction="right-to-left" evidence="24">
        <dbReference type="Rhea" id="RHEA:50594"/>
    </physiologicalReaction>
</comment>
<evidence type="ECO:0000313" key="37">
    <source>
        <dbReference type="EMBL" id="CRK93149.1"/>
    </source>
</evidence>
<evidence type="ECO:0000256" key="28">
    <source>
        <dbReference type="ARBA" id="ARBA00048387"/>
    </source>
</evidence>
<name>A0A1J1HYP9_9DIPT</name>
<keyword evidence="13" id="KW-0560">Oxidoreductase</keyword>
<keyword evidence="38" id="KW-1185">Reference proteome</keyword>
<dbReference type="EMBL" id="CVRI01000036">
    <property type="protein sequence ID" value="CRK93149.1"/>
    <property type="molecule type" value="Genomic_DNA"/>
</dbReference>
<organism evidence="37 38">
    <name type="scientific">Clunio marinus</name>
    <dbReference type="NCBI Taxonomy" id="568069"/>
    <lineage>
        <taxon>Eukaryota</taxon>
        <taxon>Metazoa</taxon>
        <taxon>Ecdysozoa</taxon>
        <taxon>Arthropoda</taxon>
        <taxon>Hexapoda</taxon>
        <taxon>Insecta</taxon>
        <taxon>Pterygota</taxon>
        <taxon>Neoptera</taxon>
        <taxon>Endopterygota</taxon>
        <taxon>Diptera</taxon>
        <taxon>Nematocera</taxon>
        <taxon>Chironomoidea</taxon>
        <taxon>Chironomidae</taxon>
        <taxon>Clunio</taxon>
    </lineage>
</organism>
<feature type="domain" description="Enoyl reductase (ER)" evidence="36">
    <location>
        <begin position="323"/>
        <end position="637"/>
    </location>
</feature>
<evidence type="ECO:0000256" key="33">
    <source>
        <dbReference type="ARBA" id="ARBA00049179"/>
    </source>
</evidence>
<evidence type="ECO:0000259" key="36">
    <source>
        <dbReference type="SMART" id="SM00829"/>
    </source>
</evidence>
<dbReference type="GO" id="GO:0047522">
    <property type="term" value="F:15-oxoprostaglandin 13-reductase [NAD(P)+] activity"/>
    <property type="evidence" value="ECO:0007669"/>
    <property type="project" value="UniProtKB-EC"/>
</dbReference>
<dbReference type="AlphaFoldDB" id="A0A1J1HYP9"/>
<evidence type="ECO:0000256" key="35">
    <source>
        <dbReference type="SAM" id="Phobius"/>
    </source>
</evidence>
<comment type="catalytic activity">
    <reaction evidence="29">
        <text>20-hydroxy-leukotriene B4 + NADP(+) = 12-oxo-20-hydroxy-leukotriene B4 + NADPH + H(+)</text>
        <dbReference type="Rhea" id="RHEA:51208"/>
        <dbReference type="ChEBI" id="CHEBI:15378"/>
        <dbReference type="ChEBI" id="CHEBI:57460"/>
        <dbReference type="ChEBI" id="CHEBI:57783"/>
        <dbReference type="ChEBI" id="CHEBI:58349"/>
        <dbReference type="ChEBI" id="CHEBI:133346"/>
    </reaction>
    <physiologicalReaction direction="left-to-right" evidence="29">
        <dbReference type="Rhea" id="RHEA:51209"/>
    </physiologicalReaction>
</comment>
<evidence type="ECO:0000256" key="34">
    <source>
        <dbReference type="ARBA" id="ARBA00049368"/>
    </source>
</evidence>
<dbReference type="Pfam" id="PF09335">
    <property type="entry name" value="VTT_dom"/>
    <property type="match status" value="1"/>
</dbReference>
<feature type="transmembrane region" description="Helical" evidence="35">
    <location>
        <begin position="55"/>
        <end position="73"/>
    </location>
</feature>
<accession>A0A1J1HYP9</accession>
<dbReference type="InterPro" id="IPR036291">
    <property type="entry name" value="NAD(P)-bd_dom_sf"/>
</dbReference>
<feature type="transmembrane region" description="Helical" evidence="35">
    <location>
        <begin position="109"/>
        <end position="136"/>
    </location>
</feature>
<comment type="catalytic activity">
    <reaction evidence="30">
        <text>6-trans-leukotriene B4 + NADP(+) = 12-oxo-(5S)-hydroxy-(6E,8E,10E,14Z)-eicosatetraenoate + NADPH + H(+)</text>
        <dbReference type="Rhea" id="RHEA:51204"/>
        <dbReference type="ChEBI" id="CHEBI:15378"/>
        <dbReference type="ChEBI" id="CHEBI:57783"/>
        <dbReference type="ChEBI" id="CHEBI:58349"/>
        <dbReference type="ChEBI" id="CHEBI:90723"/>
        <dbReference type="ChEBI" id="CHEBI:133974"/>
    </reaction>
    <physiologicalReaction direction="left-to-right" evidence="30">
        <dbReference type="Rhea" id="RHEA:51205"/>
    </physiologicalReaction>
</comment>
<evidence type="ECO:0000256" key="31">
    <source>
        <dbReference type="ARBA" id="ARBA00049068"/>
    </source>
</evidence>
<gene>
    <name evidence="37" type="ORF">CLUMA_CG006510</name>
</gene>
<comment type="subunit">
    <text evidence="3">Monomer or homodimer.</text>
</comment>
<evidence type="ECO:0000256" key="1">
    <source>
        <dbReference type="ARBA" id="ARBA00004496"/>
    </source>
</evidence>
<evidence type="ECO:0000256" key="16">
    <source>
        <dbReference type="ARBA" id="ARBA00031851"/>
    </source>
</evidence>
<evidence type="ECO:0000256" key="5">
    <source>
        <dbReference type="ARBA" id="ARBA00012410"/>
    </source>
</evidence>
<comment type="catalytic activity">
    <reaction evidence="21">
        <text>decanal + NADP(+) = (2E)-decenal + NADPH + H(+)</text>
        <dbReference type="Rhea" id="RHEA:50612"/>
        <dbReference type="ChEBI" id="CHEBI:15378"/>
        <dbReference type="ChEBI" id="CHEBI:31457"/>
        <dbReference type="ChEBI" id="CHEBI:57783"/>
        <dbReference type="ChEBI" id="CHEBI:58349"/>
        <dbReference type="ChEBI" id="CHEBI:133455"/>
    </reaction>
    <physiologicalReaction direction="right-to-left" evidence="21">
        <dbReference type="Rhea" id="RHEA:50614"/>
    </physiologicalReaction>
</comment>
<dbReference type="InterPro" id="IPR013149">
    <property type="entry name" value="ADH-like_C"/>
</dbReference>
<evidence type="ECO:0000256" key="19">
    <source>
        <dbReference type="ARBA" id="ARBA00033119"/>
    </source>
</evidence>
<comment type="catalytic activity">
    <reaction evidence="34">
        <text>hexanal + NADP(+) = (E)-hex-2-enal + NADPH + H(+)</text>
        <dbReference type="Rhea" id="RHEA:50776"/>
        <dbReference type="ChEBI" id="CHEBI:15378"/>
        <dbReference type="ChEBI" id="CHEBI:28913"/>
        <dbReference type="ChEBI" id="CHEBI:57783"/>
        <dbReference type="ChEBI" id="CHEBI:58349"/>
        <dbReference type="ChEBI" id="CHEBI:88528"/>
    </reaction>
    <physiologicalReaction direction="right-to-left" evidence="34">
        <dbReference type="Rhea" id="RHEA:50778"/>
    </physiologicalReaction>
</comment>
<evidence type="ECO:0000256" key="23">
    <source>
        <dbReference type="ARBA" id="ARBA00047871"/>
    </source>
</evidence>
<reference evidence="37 38" key="1">
    <citation type="submission" date="2015-04" db="EMBL/GenBank/DDBJ databases">
        <authorList>
            <person name="Syromyatnikov M.Y."/>
            <person name="Popov V.N."/>
        </authorList>
    </citation>
    <scope>NUCLEOTIDE SEQUENCE [LARGE SCALE GENOMIC DNA]</scope>
</reference>
<evidence type="ECO:0000256" key="13">
    <source>
        <dbReference type="ARBA" id="ARBA00023002"/>
    </source>
</evidence>
<keyword evidence="9" id="KW-0597">Phosphoprotein</keyword>